<dbReference type="AlphaFoldDB" id="A0A7Y0A0L1"/>
<keyword evidence="2" id="KW-1185">Reference proteome</keyword>
<dbReference type="PIRSF" id="PIRSF019853">
    <property type="entry name" value="UCP019853"/>
    <property type="match status" value="1"/>
</dbReference>
<gene>
    <name evidence="1" type="ORF">HHL14_25905</name>
</gene>
<accession>A0A7Y0A0L1</accession>
<dbReference type="InterPro" id="IPR016767">
    <property type="entry name" value="UCP019853"/>
</dbReference>
<dbReference type="EMBL" id="JABBFZ010000020">
    <property type="protein sequence ID" value="NML34252.1"/>
    <property type="molecule type" value="Genomic_DNA"/>
</dbReference>
<comment type="caution">
    <text evidence="1">The sequence shown here is derived from an EMBL/GenBank/DDBJ whole genome shotgun (WGS) entry which is preliminary data.</text>
</comment>
<reference evidence="1 2" key="1">
    <citation type="submission" date="2020-04" db="EMBL/GenBank/DDBJ databases">
        <title>Paraburkholderia sp. G-4-1-8 isolated from soil.</title>
        <authorList>
            <person name="Dahal R.H."/>
        </authorList>
    </citation>
    <scope>NUCLEOTIDE SEQUENCE [LARGE SCALE GENOMIC DNA]</scope>
    <source>
        <strain evidence="1 2">G-4-1-8</strain>
    </source>
</reference>
<dbReference type="Proteomes" id="UP000583127">
    <property type="component" value="Unassembled WGS sequence"/>
</dbReference>
<evidence type="ECO:0000313" key="1">
    <source>
        <dbReference type="EMBL" id="NML34252.1"/>
    </source>
</evidence>
<sequence>MGDLVEEEVTLLIDGVEIVCFAGVCPYALKESETYPVVLTLAIFNDYDLHESDDKKASLRQIENSFSYVITGLLSDGILDAGIKFFDEIFLSDFGYLDGKMVSIRVDRIDVEFI</sequence>
<protein>
    <submittedName>
        <fullName evidence="1">Uncharacterized protein</fullName>
    </submittedName>
</protein>
<proteinExistence type="predicted"/>
<name>A0A7Y0A0L1_9BURK</name>
<organism evidence="1 2">
    <name type="scientific">Paraburkholderia antibiotica</name>
    <dbReference type="NCBI Taxonomy" id="2728839"/>
    <lineage>
        <taxon>Bacteria</taxon>
        <taxon>Pseudomonadati</taxon>
        <taxon>Pseudomonadota</taxon>
        <taxon>Betaproteobacteria</taxon>
        <taxon>Burkholderiales</taxon>
        <taxon>Burkholderiaceae</taxon>
        <taxon>Paraburkholderia</taxon>
    </lineage>
</organism>
<evidence type="ECO:0000313" key="2">
    <source>
        <dbReference type="Proteomes" id="UP000583127"/>
    </source>
</evidence>